<proteinExistence type="predicted"/>
<name>A0A3E0X201_9GAMM</name>
<dbReference type="Gene3D" id="2.30.30.240">
    <property type="entry name" value="PRC-barrel domain"/>
    <property type="match status" value="1"/>
</dbReference>
<dbReference type="RefSeq" id="WP_116302586.1">
    <property type="nucleotide sequence ID" value="NZ_NFZV01000012.1"/>
</dbReference>
<keyword evidence="3" id="KW-1185">Reference proteome</keyword>
<dbReference type="SUPFAM" id="SSF50346">
    <property type="entry name" value="PRC-barrel domain"/>
    <property type="match status" value="1"/>
</dbReference>
<dbReference type="Proteomes" id="UP000256763">
    <property type="component" value="Unassembled WGS sequence"/>
</dbReference>
<evidence type="ECO:0000259" key="1">
    <source>
        <dbReference type="Pfam" id="PF05239"/>
    </source>
</evidence>
<dbReference type="InterPro" id="IPR011033">
    <property type="entry name" value="PRC_barrel-like_sf"/>
</dbReference>
<dbReference type="EMBL" id="NFZW01000003">
    <property type="protein sequence ID" value="RFA38568.1"/>
    <property type="molecule type" value="Genomic_DNA"/>
</dbReference>
<dbReference type="InterPro" id="IPR027275">
    <property type="entry name" value="PRC-brl_dom"/>
</dbReference>
<dbReference type="AlphaFoldDB" id="A0A3E0X201"/>
<organism evidence="2 3">
    <name type="scientific">Alkalilimnicola ehrlichii</name>
    <dbReference type="NCBI Taxonomy" id="351052"/>
    <lineage>
        <taxon>Bacteria</taxon>
        <taxon>Pseudomonadati</taxon>
        <taxon>Pseudomonadota</taxon>
        <taxon>Gammaproteobacteria</taxon>
        <taxon>Chromatiales</taxon>
        <taxon>Ectothiorhodospiraceae</taxon>
        <taxon>Alkalilimnicola</taxon>
    </lineage>
</organism>
<evidence type="ECO:0000313" key="2">
    <source>
        <dbReference type="EMBL" id="RFA38568.1"/>
    </source>
</evidence>
<gene>
    <name evidence="2" type="ORF">CAL65_04285</name>
</gene>
<feature type="domain" description="PRC-barrel" evidence="1">
    <location>
        <begin position="71"/>
        <end position="135"/>
    </location>
</feature>
<sequence>MCNVWERMGVSKVGLLPAIVFIGLLLLPFGVQSEQEQADVEQEADEDTALFDDEHQLEPGAELSEMTVGALHGAEVVNTQGEVIGTVRDLAVSRSDEHLHAIVDVGGWLGIGGTQLAVPVEELEIRGEDQVAYLTNAGQEEIEEQAEDYDEDQFVSLGEEDMRLSVYMKGERRG</sequence>
<reference evidence="3" key="1">
    <citation type="submission" date="2017-05" db="EMBL/GenBank/DDBJ databases">
        <authorList>
            <person name="Sharma S."/>
            <person name="Sidhu C."/>
            <person name="Pinnaka A.K."/>
        </authorList>
    </citation>
    <scope>NUCLEOTIDE SEQUENCE [LARGE SCALE GENOMIC DNA]</scope>
    <source>
        <strain evidence="3">AK93</strain>
    </source>
</reference>
<accession>A0A3E0X201</accession>
<comment type="caution">
    <text evidence="2">The sequence shown here is derived from an EMBL/GenBank/DDBJ whole genome shotgun (WGS) entry which is preliminary data.</text>
</comment>
<evidence type="ECO:0000313" key="3">
    <source>
        <dbReference type="Proteomes" id="UP000256763"/>
    </source>
</evidence>
<dbReference type="Pfam" id="PF05239">
    <property type="entry name" value="PRC"/>
    <property type="match status" value="1"/>
</dbReference>
<protein>
    <recommendedName>
        <fullName evidence="1">PRC-barrel domain-containing protein</fullName>
    </recommendedName>
</protein>